<proteinExistence type="predicted"/>
<dbReference type="SUPFAM" id="SSF47413">
    <property type="entry name" value="lambda repressor-like DNA-binding domains"/>
    <property type="match status" value="1"/>
</dbReference>
<evidence type="ECO:0000259" key="1">
    <source>
        <dbReference type="PROSITE" id="PS50943"/>
    </source>
</evidence>
<organism evidence="2 3">
    <name type="scientific">Salirhabdus euzebyi</name>
    <dbReference type="NCBI Taxonomy" id="394506"/>
    <lineage>
        <taxon>Bacteria</taxon>
        <taxon>Bacillati</taxon>
        <taxon>Bacillota</taxon>
        <taxon>Bacilli</taxon>
        <taxon>Bacillales</taxon>
        <taxon>Bacillaceae</taxon>
        <taxon>Salirhabdus</taxon>
    </lineage>
</organism>
<name>A0A841Q828_9BACI</name>
<sequence length="83" mass="9759">MKEKDLFGILLGRKIRYKREYLGLSRYTIAEQADLSENYLGLIERGHKIPGSYTLYRLSKVLCMSEQQLFNEIETDLKKVKKS</sequence>
<accession>A0A841Q828</accession>
<evidence type="ECO:0000313" key="2">
    <source>
        <dbReference type="EMBL" id="MBB6454558.1"/>
    </source>
</evidence>
<dbReference type="RefSeq" id="WP_174496951.1">
    <property type="nucleotide sequence ID" value="NZ_CADDWK010000010.1"/>
</dbReference>
<dbReference type="InterPro" id="IPR001387">
    <property type="entry name" value="Cro/C1-type_HTH"/>
</dbReference>
<keyword evidence="3" id="KW-1185">Reference proteome</keyword>
<dbReference type="GO" id="GO:0003677">
    <property type="term" value="F:DNA binding"/>
    <property type="evidence" value="ECO:0007669"/>
    <property type="project" value="InterPro"/>
</dbReference>
<feature type="domain" description="HTH cro/C1-type" evidence="1">
    <location>
        <begin position="15"/>
        <end position="69"/>
    </location>
</feature>
<dbReference type="AlphaFoldDB" id="A0A841Q828"/>
<reference evidence="2 3" key="1">
    <citation type="submission" date="2020-08" db="EMBL/GenBank/DDBJ databases">
        <title>Genomic Encyclopedia of Type Strains, Phase IV (KMG-IV): sequencing the most valuable type-strain genomes for metagenomic binning, comparative biology and taxonomic classification.</title>
        <authorList>
            <person name="Goeker M."/>
        </authorList>
    </citation>
    <scope>NUCLEOTIDE SEQUENCE [LARGE SCALE GENOMIC DNA]</scope>
    <source>
        <strain evidence="2 3">DSM 19612</strain>
    </source>
</reference>
<protein>
    <submittedName>
        <fullName evidence="2">Transcriptional regulator with XRE-family HTH domain</fullName>
    </submittedName>
</protein>
<dbReference type="CDD" id="cd00093">
    <property type="entry name" value="HTH_XRE"/>
    <property type="match status" value="1"/>
</dbReference>
<dbReference type="EMBL" id="JACHGH010000010">
    <property type="protein sequence ID" value="MBB6454558.1"/>
    <property type="molecule type" value="Genomic_DNA"/>
</dbReference>
<dbReference type="Pfam" id="PF01381">
    <property type="entry name" value="HTH_3"/>
    <property type="match status" value="1"/>
</dbReference>
<dbReference type="Proteomes" id="UP000581688">
    <property type="component" value="Unassembled WGS sequence"/>
</dbReference>
<dbReference type="InterPro" id="IPR010982">
    <property type="entry name" value="Lambda_DNA-bd_dom_sf"/>
</dbReference>
<dbReference type="Gene3D" id="1.10.260.40">
    <property type="entry name" value="lambda repressor-like DNA-binding domains"/>
    <property type="match status" value="1"/>
</dbReference>
<evidence type="ECO:0000313" key="3">
    <source>
        <dbReference type="Proteomes" id="UP000581688"/>
    </source>
</evidence>
<gene>
    <name evidence="2" type="ORF">HNQ94_003047</name>
</gene>
<dbReference type="SMART" id="SM00530">
    <property type="entry name" value="HTH_XRE"/>
    <property type="match status" value="1"/>
</dbReference>
<dbReference type="PROSITE" id="PS50943">
    <property type="entry name" value="HTH_CROC1"/>
    <property type="match status" value="1"/>
</dbReference>
<comment type="caution">
    <text evidence="2">The sequence shown here is derived from an EMBL/GenBank/DDBJ whole genome shotgun (WGS) entry which is preliminary data.</text>
</comment>